<evidence type="ECO:0000313" key="1">
    <source>
        <dbReference type="EMBL" id="JAH14343.1"/>
    </source>
</evidence>
<organism evidence="1">
    <name type="scientific">Anguilla anguilla</name>
    <name type="common">European freshwater eel</name>
    <name type="synonym">Muraena anguilla</name>
    <dbReference type="NCBI Taxonomy" id="7936"/>
    <lineage>
        <taxon>Eukaryota</taxon>
        <taxon>Metazoa</taxon>
        <taxon>Chordata</taxon>
        <taxon>Craniata</taxon>
        <taxon>Vertebrata</taxon>
        <taxon>Euteleostomi</taxon>
        <taxon>Actinopterygii</taxon>
        <taxon>Neopterygii</taxon>
        <taxon>Teleostei</taxon>
        <taxon>Anguilliformes</taxon>
        <taxon>Anguillidae</taxon>
        <taxon>Anguilla</taxon>
    </lineage>
</organism>
<reference evidence="1" key="2">
    <citation type="journal article" date="2015" name="Fish Shellfish Immunol.">
        <title>Early steps in the European eel (Anguilla anguilla)-Vibrio vulnificus interaction in the gills: Role of the RtxA13 toxin.</title>
        <authorList>
            <person name="Callol A."/>
            <person name="Pajuelo D."/>
            <person name="Ebbesson L."/>
            <person name="Teles M."/>
            <person name="MacKenzie S."/>
            <person name="Amaro C."/>
        </authorList>
    </citation>
    <scope>NUCLEOTIDE SEQUENCE</scope>
</reference>
<accession>A0A0E9QE20</accession>
<dbReference type="EMBL" id="GBXM01094234">
    <property type="protein sequence ID" value="JAH14343.1"/>
    <property type="molecule type" value="Transcribed_RNA"/>
</dbReference>
<protein>
    <submittedName>
        <fullName evidence="1">Uncharacterized protein</fullName>
    </submittedName>
</protein>
<name>A0A0E9QE20_ANGAN</name>
<reference evidence="1" key="1">
    <citation type="submission" date="2014-11" db="EMBL/GenBank/DDBJ databases">
        <authorList>
            <person name="Amaro Gonzalez C."/>
        </authorList>
    </citation>
    <scope>NUCLEOTIDE SEQUENCE</scope>
</reference>
<proteinExistence type="predicted"/>
<sequence length="15" mass="1845">MEDSVIVFTFFSLFY</sequence>